<keyword evidence="2" id="KW-1185">Reference proteome</keyword>
<evidence type="ECO:0008006" key="3">
    <source>
        <dbReference type="Google" id="ProtNLM"/>
    </source>
</evidence>
<reference evidence="1 2" key="1">
    <citation type="submission" date="2019-03" db="EMBL/GenBank/DDBJ databases">
        <title>Genomic Encyclopedia of Archaeal and Bacterial Type Strains, Phase II (KMG-II): from individual species to whole genera.</title>
        <authorList>
            <person name="Goeker M."/>
        </authorList>
    </citation>
    <scope>NUCLEOTIDE SEQUENCE [LARGE SCALE GENOMIC DNA]</scope>
    <source>
        <strain evidence="1 2">DSM 45499</strain>
    </source>
</reference>
<evidence type="ECO:0000313" key="2">
    <source>
        <dbReference type="Proteomes" id="UP000294927"/>
    </source>
</evidence>
<dbReference type="RefSeq" id="WP_133906276.1">
    <property type="nucleotide sequence ID" value="NZ_SOCP01000012.1"/>
</dbReference>
<organism evidence="1 2">
    <name type="scientific">Actinophytocola oryzae</name>
    <dbReference type="NCBI Taxonomy" id="502181"/>
    <lineage>
        <taxon>Bacteria</taxon>
        <taxon>Bacillati</taxon>
        <taxon>Actinomycetota</taxon>
        <taxon>Actinomycetes</taxon>
        <taxon>Pseudonocardiales</taxon>
        <taxon>Pseudonocardiaceae</taxon>
    </lineage>
</organism>
<dbReference type="EMBL" id="SOCP01000012">
    <property type="protein sequence ID" value="TDV45568.1"/>
    <property type="molecule type" value="Genomic_DNA"/>
</dbReference>
<name>A0A4R7V9G2_9PSEU</name>
<proteinExistence type="predicted"/>
<comment type="caution">
    <text evidence="1">The sequence shown here is derived from an EMBL/GenBank/DDBJ whole genome shotgun (WGS) entry which is preliminary data.</text>
</comment>
<gene>
    <name evidence="1" type="ORF">CLV71_112240</name>
</gene>
<evidence type="ECO:0000313" key="1">
    <source>
        <dbReference type="EMBL" id="TDV45568.1"/>
    </source>
</evidence>
<sequence>MASRDEWFSTNISGDGSLTKSGAPRHLAGGFRVDPAAAPAVRAAFEEAILMLKKARRAMTDMQFLSGGSVNPVVDRYLSVLAEVGYGDRGSVTMAADSAAAEYQSVIDQLDRVMAGYQGSEDEAQSRTRRLRS</sequence>
<protein>
    <recommendedName>
        <fullName evidence="3">PE domain-containing protein</fullName>
    </recommendedName>
</protein>
<dbReference type="AlphaFoldDB" id="A0A4R7V9G2"/>
<dbReference type="Proteomes" id="UP000294927">
    <property type="component" value="Unassembled WGS sequence"/>
</dbReference>
<accession>A0A4R7V9G2</accession>